<evidence type="ECO:0000313" key="1">
    <source>
        <dbReference type="EMBL" id="MQY43524.1"/>
    </source>
</evidence>
<name>A0A844AYW7_9RHOB</name>
<reference evidence="1 2" key="1">
    <citation type="submission" date="2019-10" db="EMBL/GenBank/DDBJ databases">
        <title>Epibacterium sp. nov., isolated from seawater.</title>
        <authorList>
            <person name="Zhang X."/>
            <person name="Li N."/>
        </authorList>
    </citation>
    <scope>NUCLEOTIDE SEQUENCE [LARGE SCALE GENOMIC DNA]</scope>
    <source>
        <strain evidence="1 2">SM1969</strain>
    </source>
</reference>
<gene>
    <name evidence="1" type="ORF">GG681_12820</name>
</gene>
<dbReference type="Proteomes" id="UP000436694">
    <property type="component" value="Unassembled WGS sequence"/>
</dbReference>
<dbReference type="EMBL" id="WIXK01000006">
    <property type="protein sequence ID" value="MQY43524.1"/>
    <property type="molecule type" value="Genomic_DNA"/>
</dbReference>
<sequence>MELVVGAEASLAFVGGPPPFSTPWCDTVIESENQIARRAVNSLRLWFDFVCSVVNPVKILKTSQRLGMSRSNWFVFHGNFRPPLRSLNQSIASKSHFKMTFHAAV</sequence>
<proteinExistence type="predicted"/>
<keyword evidence="2" id="KW-1185">Reference proteome</keyword>
<dbReference type="AlphaFoldDB" id="A0A844AYW7"/>
<organism evidence="1 2">
    <name type="scientific">Tritonibacter aquimaris</name>
    <dbReference type="NCBI Taxonomy" id="2663379"/>
    <lineage>
        <taxon>Bacteria</taxon>
        <taxon>Pseudomonadati</taxon>
        <taxon>Pseudomonadota</taxon>
        <taxon>Alphaproteobacteria</taxon>
        <taxon>Rhodobacterales</taxon>
        <taxon>Paracoccaceae</taxon>
        <taxon>Tritonibacter</taxon>
    </lineage>
</organism>
<protein>
    <submittedName>
        <fullName evidence="1">Uncharacterized protein</fullName>
    </submittedName>
</protein>
<dbReference type="RefSeq" id="WP_153548422.1">
    <property type="nucleotide sequence ID" value="NZ_WIXK01000006.1"/>
</dbReference>
<comment type="caution">
    <text evidence="1">The sequence shown here is derived from an EMBL/GenBank/DDBJ whole genome shotgun (WGS) entry which is preliminary data.</text>
</comment>
<accession>A0A844AYW7</accession>
<evidence type="ECO:0000313" key="2">
    <source>
        <dbReference type="Proteomes" id="UP000436694"/>
    </source>
</evidence>